<evidence type="ECO:0000259" key="1">
    <source>
        <dbReference type="SMART" id="SM00914"/>
    </source>
</evidence>
<dbReference type="AlphaFoldDB" id="A0A1H1EA07"/>
<protein>
    <submittedName>
        <fullName evidence="2">IDEAL domain-containing protein</fullName>
    </submittedName>
</protein>
<dbReference type="Proteomes" id="UP000199444">
    <property type="component" value="Unassembled WGS sequence"/>
</dbReference>
<evidence type="ECO:0000313" key="2">
    <source>
        <dbReference type="EMBL" id="SDQ85602.1"/>
    </source>
</evidence>
<dbReference type="SMART" id="SM00914">
    <property type="entry name" value="IDEAL"/>
    <property type="match status" value="1"/>
</dbReference>
<dbReference type="InterPro" id="IPR014957">
    <property type="entry name" value="IDEAL_dom"/>
</dbReference>
<dbReference type="EMBL" id="FNKD01000003">
    <property type="protein sequence ID" value="SDQ85602.1"/>
    <property type="molecule type" value="Genomic_DNA"/>
</dbReference>
<dbReference type="RefSeq" id="WP_092493576.1">
    <property type="nucleotide sequence ID" value="NZ_FNKD01000003.1"/>
</dbReference>
<dbReference type="Gene3D" id="4.10.810.10">
    <property type="entry name" value="Virus Scaffolding Protein, Chain A"/>
    <property type="match status" value="1"/>
</dbReference>
<keyword evidence="3" id="KW-1185">Reference proteome</keyword>
<accession>A0A1H1EA07</accession>
<name>A0A1H1EA07_9BACI</name>
<dbReference type="InterPro" id="IPR027393">
    <property type="entry name" value="Virus_scaffolding_prot_C"/>
</dbReference>
<organism evidence="2 3">
    <name type="scientific">Virgibacillus salinus</name>
    <dbReference type="NCBI Taxonomy" id="553311"/>
    <lineage>
        <taxon>Bacteria</taxon>
        <taxon>Bacillati</taxon>
        <taxon>Bacillota</taxon>
        <taxon>Bacilli</taxon>
        <taxon>Bacillales</taxon>
        <taxon>Bacillaceae</taxon>
        <taxon>Virgibacillus</taxon>
    </lineage>
</organism>
<dbReference type="STRING" id="553311.SAMN05216231_2793"/>
<gene>
    <name evidence="2" type="ORF">SAMN05216231_2793</name>
</gene>
<dbReference type="Pfam" id="PF08858">
    <property type="entry name" value="IDEAL"/>
    <property type="match status" value="1"/>
</dbReference>
<sequence length="77" mass="9445">MKKQKLVYRYVRYDGKALDAKREVSYELKLSSRMLLDELCFNWNKERLETAINSSIDTGNKKKFFQLSKEYRHYIWE</sequence>
<reference evidence="2 3" key="1">
    <citation type="submission" date="2016-10" db="EMBL/GenBank/DDBJ databases">
        <authorList>
            <person name="de Groot N.N."/>
        </authorList>
    </citation>
    <scope>NUCLEOTIDE SEQUENCE [LARGE SCALE GENOMIC DNA]</scope>
    <source>
        <strain evidence="2 3">CGMCC 1.10449</strain>
    </source>
</reference>
<proteinExistence type="predicted"/>
<feature type="domain" description="IDEAL" evidence="1">
    <location>
        <begin position="35"/>
        <end position="71"/>
    </location>
</feature>
<evidence type="ECO:0000313" key="3">
    <source>
        <dbReference type="Proteomes" id="UP000199444"/>
    </source>
</evidence>